<gene>
    <name evidence="2" type="primary">GIP</name>
    <name evidence="2" type="ORF">SNEC2469_LOCUS21100</name>
</gene>
<feature type="region of interest" description="Disordered" evidence="1">
    <location>
        <begin position="47"/>
        <end position="66"/>
    </location>
</feature>
<proteinExistence type="predicted"/>
<keyword evidence="3" id="KW-1185">Reference proteome</keyword>
<dbReference type="AlphaFoldDB" id="A0A812XDJ6"/>
<comment type="caution">
    <text evidence="2">The sequence shown here is derived from an EMBL/GenBank/DDBJ whole genome shotgun (WGS) entry which is preliminary data.</text>
</comment>
<dbReference type="OrthoDB" id="410558at2759"/>
<dbReference type="InterPro" id="IPR012337">
    <property type="entry name" value="RNaseH-like_sf"/>
</dbReference>
<dbReference type="SUPFAM" id="SSF53098">
    <property type="entry name" value="Ribonuclease H-like"/>
    <property type="match status" value="1"/>
</dbReference>
<evidence type="ECO:0000313" key="2">
    <source>
        <dbReference type="EMBL" id="CAE7730336.1"/>
    </source>
</evidence>
<dbReference type="EMBL" id="CAJNJA010037220">
    <property type="protein sequence ID" value="CAE7730336.1"/>
    <property type="molecule type" value="Genomic_DNA"/>
</dbReference>
<name>A0A812XDJ6_9DINO</name>
<dbReference type="Proteomes" id="UP000601435">
    <property type="component" value="Unassembled WGS sequence"/>
</dbReference>
<organism evidence="2 3">
    <name type="scientific">Symbiodinium necroappetens</name>
    <dbReference type="NCBI Taxonomy" id="1628268"/>
    <lineage>
        <taxon>Eukaryota</taxon>
        <taxon>Sar</taxon>
        <taxon>Alveolata</taxon>
        <taxon>Dinophyceae</taxon>
        <taxon>Suessiales</taxon>
        <taxon>Symbiodiniaceae</taxon>
        <taxon>Symbiodinium</taxon>
    </lineage>
</organism>
<sequence>AIRMQLQLDTSPTQETVEEYTRTLLAEMELLSLSAPDVGNKRQRVAAVTQDAGGDKGKGKRNGKGEADAGCVVVNTRSMNARHQVLKGRMIRARLMEGNISEAAIREAAQTAHESEKLLPTIPVKLACGSCDLHINQYCTLLSEVQVSPILSVKALLRLGYKIDWNASRCRVYHPKFGELEVDTSTGCPEVDEDVALELISQYELYVGRHDNRVARLRCIVEDLRSKGTQELVGLMSHGDSQADAALSVYVSRMFPEVCPETLEQCVVSLQDSSEESMTWNRRTRRSCAKAQGLMIHAFCGPSKKVFEAVARKWDVAHLAVDGNCGDPSKQDLLICQERAQRNVDDVLILRFLVLIVLAAEVNKSCGVPAPAVLVENPCSEVEVGAPDVLGNEHTQVSLWNTPEWQVVAQSAGLSLAGFFQSPMGHCKRRPTGLGTNVELDPMLVECGVRAEVLDYVPIRDFGVKTELWTEWAPGLAQALSSMLHRRFAEMRREVSFGGEIRKVDPGFLHHLQQNHMPYRNDCATCLKGSARRKQHRRVLTPQSWCLSIDTAGPFVRGRDEHTPKARYLIVGVLSVPVLAVDGKDVDEPCDADPGPEVPSGGVLEDAEWLADKVGDAEEPLPECTAKDAAEVRSAWNEWDRLVKSSREDWIEEAQAECLPKVEIVDFVYVEAIERKTHGEMLTAVGRMHARAKAEGFDVRRLHSDRGREYNNKSLRDWCARHSIHKTFAVAEEHQGNGRAEGAIMRVKNKTRVILEESGPDKSEWPLAAKLAAHELKNEARRRLKIQVSTSCSGDKQELET</sequence>
<feature type="compositionally biased region" description="Basic and acidic residues" evidence="1">
    <location>
        <begin position="53"/>
        <end position="66"/>
    </location>
</feature>
<evidence type="ECO:0000256" key="1">
    <source>
        <dbReference type="SAM" id="MobiDB-lite"/>
    </source>
</evidence>
<accession>A0A812XDJ6</accession>
<feature type="non-terminal residue" evidence="2">
    <location>
        <position position="801"/>
    </location>
</feature>
<protein>
    <submittedName>
        <fullName evidence="2">GIP protein</fullName>
    </submittedName>
</protein>
<dbReference type="Gene3D" id="3.30.420.10">
    <property type="entry name" value="Ribonuclease H-like superfamily/Ribonuclease H"/>
    <property type="match status" value="1"/>
</dbReference>
<dbReference type="InterPro" id="IPR036397">
    <property type="entry name" value="RNaseH_sf"/>
</dbReference>
<evidence type="ECO:0000313" key="3">
    <source>
        <dbReference type="Proteomes" id="UP000601435"/>
    </source>
</evidence>
<reference evidence="2" key="1">
    <citation type="submission" date="2021-02" db="EMBL/GenBank/DDBJ databases">
        <authorList>
            <person name="Dougan E. K."/>
            <person name="Rhodes N."/>
            <person name="Thang M."/>
            <person name="Chan C."/>
        </authorList>
    </citation>
    <scope>NUCLEOTIDE SEQUENCE</scope>
</reference>
<dbReference type="GO" id="GO:0003676">
    <property type="term" value="F:nucleic acid binding"/>
    <property type="evidence" value="ECO:0007669"/>
    <property type="project" value="InterPro"/>
</dbReference>